<dbReference type="GO" id="GO:0005524">
    <property type="term" value="F:ATP binding"/>
    <property type="evidence" value="ECO:0007669"/>
    <property type="project" value="UniProtKB-KW"/>
</dbReference>
<dbReference type="Gene3D" id="3.40.50.300">
    <property type="entry name" value="P-loop containing nucleotide triphosphate hydrolases"/>
    <property type="match status" value="1"/>
</dbReference>
<evidence type="ECO:0000256" key="5">
    <source>
        <dbReference type="ARBA" id="ARBA00012674"/>
    </source>
</evidence>
<feature type="domain" description="MIT" evidence="18">
    <location>
        <begin position="1"/>
        <end position="79"/>
    </location>
</feature>
<dbReference type="GO" id="GO:0015031">
    <property type="term" value="P:protein transport"/>
    <property type="evidence" value="ECO:0007669"/>
    <property type="project" value="UniProtKB-KW"/>
</dbReference>
<dbReference type="GO" id="GO:0005576">
    <property type="term" value="C:extracellular region"/>
    <property type="evidence" value="ECO:0007669"/>
    <property type="project" value="UniProtKB-SubCell"/>
</dbReference>
<evidence type="ECO:0000313" key="19">
    <source>
        <dbReference type="EMBL" id="KAG9061394.1"/>
    </source>
</evidence>
<dbReference type="SMART" id="SM00745">
    <property type="entry name" value="MIT"/>
    <property type="match status" value="1"/>
</dbReference>
<gene>
    <name evidence="19" type="primary">VPS4</name>
    <name evidence="19" type="ORF">KI688_007378</name>
</gene>
<dbReference type="GO" id="GO:0010008">
    <property type="term" value="C:endosome membrane"/>
    <property type="evidence" value="ECO:0007669"/>
    <property type="project" value="UniProtKB-SubCell"/>
</dbReference>
<dbReference type="InterPro" id="IPR045379">
    <property type="entry name" value="Crinkler_N"/>
</dbReference>
<keyword evidence="10" id="KW-0378">Hydrolase</keyword>
<dbReference type="SUPFAM" id="SSF52540">
    <property type="entry name" value="P-loop containing nucleoside triphosphate hydrolases"/>
    <property type="match status" value="1"/>
</dbReference>
<dbReference type="InterPro" id="IPR027417">
    <property type="entry name" value="P-loop_NTPase"/>
</dbReference>
<keyword evidence="9" id="KW-0967">Endosome</keyword>
<dbReference type="OrthoDB" id="29072at2759"/>
<dbReference type="SUPFAM" id="SSF116846">
    <property type="entry name" value="MIT domain"/>
    <property type="match status" value="1"/>
</dbReference>
<feature type="region of interest" description="Disordered" evidence="16">
    <location>
        <begin position="77"/>
        <end position="110"/>
    </location>
</feature>
<evidence type="ECO:0000259" key="18">
    <source>
        <dbReference type="SMART" id="SM00745"/>
    </source>
</evidence>
<dbReference type="Pfam" id="PF20147">
    <property type="entry name" value="Crinkler"/>
    <property type="match status" value="1"/>
</dbReference>
<evidence type="ECO:0000256" key="15">
    <source>
        <dbReference type="RuleBase" id="RU003651"/>
    </source>
</evidence>
<dbReference type="InterPro" id="IPR007330">
    <property type="entry name" value="MIT_dom"/>
</dbReference>
<dbReference type="CDD" id="cd19521">
    <property type="entry name" value="RecA-like_VPS4"/>
    <property type="match status" value="1"/>
</dbReference>
<dbReference type="SMART" id="SM00382">
    <property type="entry name" value="AAA"/>
    <property type="match status" value="1"/>
</dbReference>
<keyword evidence="8 15" id="KW-0547">Nucleotide-binding</keyword>
<evidence type="ECO:0000259" key="17">
    <source>
        <dbReference type="SMART" id="SM00382"/>
    </source>
</evidence>
<accession>A0A9P7XK21</accession>
<dbReference type="InterPro" id="IPR003960">
    <property type="entry name" value="ATPase_AAA_CS"/>
</dbReference>
<evidence type="ECO:0000256" key="16">
    <source>
        <dbReference type="SAM" id="MobiDB-lite"/>
    </source>
</evidence>
<evidence type="ECO:0000256" key="12">
    <source>
        <dbReference type="ARBA" id="ARBA00022927"/>
    </source>
</evidence>
<reference evidence="19" key="1">
    <citation type="submission" date="2021-06" db="EMBL/GenBank/DDBJ databases">
        <title>Genome Sequence of Mortierella hyaline Strain SCG-10, a Cold-Adapted, Nitrate-Reducing Fungus Isolated from Soil in Minnesota, USA.</title>
        <authorList>
            <person name="Aldossari N."/>
        </authorList>
    </citation>
    <scope>NUCLEOTIDE SEQUENCE</scope>
    <source>
        <strain evidence="19">SCG-10</strain>
    </source>
</reference>
<feature type="domain" description="AAA+ ATPase" evidence="17">
    <location>
        <begin position="164"/>
        <end position="299"/>
    </location>
</feature>
<feature type="region of interest" description="Disordered" evidence="16">
    <location>
        <begin position="606"/>
        <end position="635"/>
    </location>
</feature>
<dbReference type="Proteomes" id="UP000707451">
    <property type="component" value="Unassembled WGS sequence"/>
</dbReference>
<keyword evidence="6" id="KW-0813">Transport</keyword>
<evidence type="ECO:0000256" key="8">
    <source>
        <dbReference type="ARBA" id="ARBA00022741"/>
    </source>
</evidence>
<organism evidence="19 20">
    <name type="scientific">Linnemannia hyalina</name>
    <dbReference type="NCBI Taxonomy" id="64524"/>
    <lineage>
        <taxon>Eukaryota</taxon>
        <taxon>Fungi</taxon>
        <taxon>Fungi incertae sedis</taxon>
        <taxon>Mucoromycota</taxon>
        <taxon>Mortierellomycotina</taxon>
        <taxon>Mortierellomycetes</taxon>
        <taxon>Mortierellales</taxon>
        <taxon>Mortierellaceae</taxon>
        <taxon>Linnemannia</taxon>
    </lineage>
</organism>
<protein>
    <recommendedName>
        <fullName evidence="5">vesicle-fusing ATPase</fullName>
        <ecNumber evidence="5">3.6.4.6</ecNumber>
    </recommendedName>
</protein>
<dbReference type="InterPro" id="IPR045253">
    <property type="entry name" value="VPS4_MIT"/>
</dbReference>
<comment type="catalytic activity">
    <reaction evidence="14">
        <text>ATP + H2O = ADP + phosphate + H(+)</text>
        <dbReference type="Rhea" id="RHEA:13065"/>
        <dbReference type="ChEBI" id="CHEBI:15377"/>
        <dbReference type="ChEBI" id="CHEBI:15378"/>
        <dbReference type="ChEBI" id="CHEBI:30616"/>
        <dbReference type="ChEBI" id="CHEBI:43474"/>
        <dbReference type="ChEBI" id="CHEBI:456216"/>
        <dbReference type="EC" id="3.6.4.6"/>
    </reaction>
</comment>
<dbReference type="Pfam" id="PF17862">
    <property type="entry name" value="AAA_lid_3"/>
    <property type="match status" value="1"/>
</dbReference>
<name>A0A9P7XK21_9FUNG</name>
<feature type="compositionally biased region" description="Polar residues" evidence="16">
    <location>
        <begin position="613"/>
        <end position="623"/>
    </location>
</feature>
<evidence type="ECO:0000256" key="13">
    <source>
        <dbReference type="ARBA" id="ARBA00023136"/>
    </source>
</evidence>
<dbReference type="EMBL" id="JAHRHY010000024">
    <property type="protein sequence ID" value="KAG9061394.1"/>
    <property type="molecule type" value="Genomic_DNA"/>
</dbReference>
<evidence type="ECO:0000256" key="11">
    <source>
        <dbReference type="ARBA" id="ARBA00022840"/>
    </source>
</evidence>
<dbReference type="FunFam" id="1.20.58.80:FF:000004">
    <property type="entry name" value="Vacuolar protein sorting-associated protein 4"/>
    <property type="match status" value="1"/>
</dbReference>
<dbReference type="FunFam" id="1.10.8.60:FF:000015">
    <property type="entry name" value="vacuolar protein sorting-associated protein 4A"/>
    <property type="match status" value="1"/>
</dbReference>
<dbReference type="GO" id="GO:0045324">
    <property type="term" value="P:late endosome to vacuole transport"/>
    <property type="evidence" value="ECO:0007669"/>
    <property type="project" value="UniProtKB-ARBA"/>
</dbReference>
<evidence type="ECO:0000256" key="4">
    <source>
        <dbReference type="ARBA" id="ARBA00006914"/>
    </source>
</evidence>
<evidence type="ECO:0000256" key="3">
    <source>
        <dbReference type="ARBA" id="ARBA00004613"/>
    </source>
</evidence>
<sequence length="635" mass="70379">MADFLTRAVETVRKATEEDTKGHLEEALPLYQSALEYFLTALKYEKNERVRDTVRKKVIEYMARAEKIKEHLAKLEEKPKKKAMAASSNGGGGKGSKKKDSDDDDEDDADTKKLKGALTSAILTEKPNIKWSDVAGLDAAKESLKEAVILPIKFPHLFTGNRVPWKGILLYGPPGTGKSFLAKAVATEANSTFFSVSSSDLVSKWMGESERLVKQLFQMARESKPAIIFIDEVDSLCGTRGEGDSEASRRVKTEFLVQMNGVGNDMDGVLVLGATNIPWQLDAAIRRRFEKRIFIPLPEPHARSRMFELNVGTTPCVMTSQDYQYLGQITEGYSGSDIAIAVRDALMMPIRKVQASTHFKWVDAPSRADPAVMTKHLTPCSPGDPAALEMSWEDVEGDQLLEPALGMQDFLKAVKSVRPTVSADDVVEHTKFTLEFGTCPLPSLSRTVKHQLKPFDIESPETLGHLKSIIIKHENPRYLRDRVTCAFPIDIDPPKTIDHLDQLIKDANPSSLRDLDARLIELWRVSILISNRPDTMEEPVALDDLPKKMLLGPALTVAEALGVNNLTEKTIRVTVQRGAGDITADAFPLDIEASKTVDHLKDLRPHQEPTHSALHQPSPTPTLRVSIPHPEYSGL</sequence>
<keyword evidence="20" id="KW-1185">Reference proteome</keyword>
<dbReference type="PROSITE" id="PS00674">
    <property type="entry name" value="AAA"/>
    <property type="match status" value="1"/>
</dbReference>
<dbReference type="InterPro" id="IPR041569">
    <property type="entry name" value="AAA_lid_3"/>
</dbReference>
<dbReference type="InterPro" id="IPR015415">
    <property type="entry name" value="Spast_Vps4_C"/>
</dbReference>
<evidence type="ECO:0000256" key="2">
    <source>
        <dbReference type="ARBA" id="ARBA00004481"/>
    </source>
</evidence>
<dbReference type="AlphaFoldDB" id="A0A9P7XK21"/>
<evidence type="ECO:0000313" key="20">
    <source>
        <dbReference type="Proteomes" id="UP000707451"/>
    </source>
</evidence>
<dbReference type="EC" id="3.6.4.6" evidence="5"/>
<comment type="similarity">
    <text evidence="4 15">Belongs to the AAA ATPase family.</text>
</comment>
<comment type="caution">
    <text evidence="19">The sequence shown here is derived from an EMBL/GenBank/DDBJ whole genome shotgun (WGS) entry which is preliminary data.</text>
</comment>
<keyword evidence="12" id="KW-0653">Protein transport</keyword>
<dbReference type="GO" id="GO:0007033">
    <property type="term" value="P:vacuole organization"/>
    <property type="evidence" value="ECO:0007669"/>
    <property type="project" value="TreeGrafter"/>
</dbReference>
<dbReference type="GO" id="GO:0016887">
    <property type="term" value="F:ATP hydrolysis activity"/>
    <property type="evidence" value="ECO:0007669"/>
    <property type="project" value="InterPro"/>
</dbReference>
<dbReference type="InterPro" id="IPR050304">
    <property type="entry name" value="MT-severing_AAA_ATPase"/>
</dbReference>
<evidence type="ECO:0000256" key="7">
    <source>
        <dbReference type="ARBA" id="ARBA00022525"/>
    </source>
</evidence>
<dbReference type="CDD" id="cd02678">
    <property type="entry name" value="MIT_VPS4"/>
    <property type="match status" value="1"/>
</dbReference>
<dbReference type="GO" id="GO:0043657">
    <property type="term" value="C:host cell"/>
    <property type="evidence" value="ECO:0007669"/>
    <property type="project" value="UniProtKB-SubCell"/>
</dbReference>
<dbReference type="Pfam" id="PF04212">
    <property type="entry name" value="MIT"/>
    <property type="match status" value="1"/>
</dbReference>
<evidence type="ECO:0000256" key="9">
    <source>
        <dbReference type="ARBA" id="ARBA00022753"/>
    </source>
</evidence>
<evidence type="ECO:0000256" key="1">
    <source>
        <dbReference type="ARBA" id="ARBA00004340"/>
    </source>
</evidence>
<keyword evidence="7" id="KW-0964">Secreted</keyword>
<dbReference type="Gene3D" id="1.20.58.80">
    <property type="entry name" value="Phosphotransferase system, lactose/cellobiose-type IIA subunit"/>
    <property type="match status" value="1"/>
</dbReference>
<comment type="subcellular location">
    <subcellularLocation>
        <location evidence="2">Endosome membrane</location>
        <topology evidence="2">Peripheral membrane protein</topology>
    </subcellularLocation>
    <subcellularLocation>
        <location evidence="1">Host cell</location>
    </subcellularLocation>
    <subcellularLocation>
        <location evidence="3">Secreted</location>
    </subcellularLocation>
</comment>
<evidence type="ECO:0000256" key="6">
    <source>
        <dbReference type="ARBA" id="ARBA00022448"/>
    </source>
</evidence>
<evidence type="ECO:0000256" key="14">
    <source>
        <dbReference type="ARBA" id="ARBA00048883"/>
    </source>
</evidence>
<keyword evidence="11 15" id="KW-0067">ATP-binding</keyword>
<dbReference type="FunFam" id="3.40.50.300:FF:000043">
    <property type="entry name" value="Vacuolar protein sorting-associated protein 4"/>
    <property type="match status" value="1"/>
</dbReference>
<keyword evidence="13" id="KW-0472">Membrane</keyword>
<evidence type="ECO:0000256" key="10">
    <source>
        <dbReference type="ARBA" id="ARBA00022801"/>
    </source>
</evidence>
<dbReference type="InterPro" id="IPR003959">
    <property type="entry name" value="ATPase_AAA_core"/>
</dbReference>
<dbReference type="Gene3D" id="1.10.8.60">
    <property type="match status" value="1"/>
</dbReference>
<dbReference type="InterPro" id="IPR003593">
    <property type="entry name" value="AAA+_ATPase"/>
</dbReference>
<dbReference type="PANTHER" id="PTHR23074:SF83">
    <property type="entry name" value="VACUOLAR PROTEIN SORTING-ASSOCIATED PROTEIN 4A"/>
    <property type="match status" value="1"/>
</dbReference>
<proteinExistence type="inferred from homology"/>
<dbReference type="GO" id="GO:0016197">
    <property type="term" value="P:endosomal transport"/>
    <property type="evidence" value="ECO:0007669"/>
    <property type="project" value="TreeGrafter"/>
</dbReference>
<dbReference type="PANTHER" id="PTHR23074">
    <property type="entry name" value="AAA DOMAIN-CONTAINING"/>
    <property type="match status" value="1"/>
</dbReference>
<dbReference type="Pfam" id="PF09336">
    <property type="entry name" value="Vps4_C"/>
    <property type="match status" value="1"/>
</dbReference>
<dbReference type="InterPro" id="IPR036181">
    <property type="entry name" value="MIT_dom_sf"/>
</dbReference>
<dbReference type="Pfam" id="PF00004">
    <property type="entry name" value="AAA"/>
    <property type="match status" value="1"/>
</dbReference>